<dbReference type="InterPro" id="IPR025194">
    <property type="entry name" value="RodZ-like_C"/>
</dbReference>
<dbReference type="InterPro" id="IPR001387">
    <property type="entry name" value="Cro/C1-type_HTH"/>
</dbReference>
<comment type="caution">
    <text evidence="4">The sequence shown here is derived from an EMBL/GenBank/DDBJ whole genome shotgun (WGS) entry which is preliminary data.</text>
</comment>
<organism evidence="4 5">
    <name type="scientific">Modicisalibacter luteus</name>
    <dbReference type="NCBI Taxonomy" id="453962"/>
    <lineage>
        <taxon>Bacteria</taxon>
        <taxon>Pseudomonadati</taxon>
        <taxon>Pseudomonadota</taxon>
        <taxon>Gammaproteobacteria</taxon>
        <taxon>Oceanospirillales</taxon>
        <taxon>Halomonadaceae</taxon>
        <taxon>Modicisalibacter</taxon>
    </lineage>
</organism>
<keyword evidence="2" id="KW-0812">Transmembrane</keyword>
<gene>
    <name evidence="4" type="ORF">ACFOEI_03300</name>
</gene>
<dbReference type="PANTHER" id="PTHR34475">
    <property type="match status" value="1"/>
</dbReference>
<dbReference type="InterPro" id="IPR010982">
    <property type="entry name" value="Lambda_DNA-bd_dom_sf"/>
</dbReference>
<keyword evidence="2" id="KW-1133">Transmembrane helix</keyword>
<keyword evidence="2" id="KW-0472">Membrane</keyword>
<protein>
    <submittedName>
        <fullName evidence="4">RodZ domain-containing protein</fullName>
    </submittedName>
</protein>
<evidence type="ECO:0000259" key="3">
    <source>
        <dbReference type="SMART" id="SM00530"/>
    </source>
</evidence>
<dbReference type="SMART" id="SM00530">
    <property type="entry name" value="HTH_XRE"/>
    <property type="match status" value="1"/>
</dbReference>
<evidence type="ECO:0000313" key="4">
    <source>
        <dbReference type="EMBL" id="MFC3291096.1"/>
    </source>
</evidence>
<evidence type="ECO:0000313" key="5">
    <source>
        <dbReference type="Proteomes" id="UP001595640"/>
    </source>
</evidence>
<dbReference type="InterPro" id="IPR050400">
    <property type="entry name" value="Bact_Cytoskel_RodZ"/>
</dbReference>
<dbReference type="Pfam" id="PF13464">
    <property type="entry name" value="RodZ_C"/>
    <property type="match status" value="1"/>
</dbReference>
<feature type="compositionally biased region" description="Basic and acidic residues" evidence="1">
    <location>
        <begin position="1"/>
        <end position="10"/>
    </location>
</feature>
<accession>A0ABV7LWW0</accession>
<dbReference type="EMBL" id="JBHRUH010000006">
    <property type="protein sequence ID" value="MFC3291096.1"/>
    <property type="molecule type" value="Genomic_DNA"/>
</dbReference>
<keyword evidence="5" id="KW-1185">Reference proteome</keyword>
<dbReference type="CDD" id="cd00093">
    <property type="entry name" value="HTH_XRE"/>
    <property type="match status" value="1"/>
</dbReference>
<feature type="compositionally biased region" description="Low complexity" evidence="1">
    <location>
        <begin position="225"/>
        <end position="286"/>
    </location>
</feature>
<dbReference type="Pfam" id="PF13413">
    <property type="entry name" value="HTH_25"/>
    <property type="match status" value="1"/>
</dbReference>
<dbReference type="PANTHER" id="PTHR34475:SF1">
    <property type="entry name" value="CYTOSKELETON PROTEIN RODZ"/>
    <property type="match status" value="1"/>
</dbReference>
<feature type="domain" description="HTH cro/C1-type" evidence="3">
    <location>
        <begin position="23"/>
        <end position="84"/>
    </location>
</feature>
<feature type="transmembrane region" description="Helical" evidence="2">
    <location>
        <begin position="116"/>
        <end position="137"/>
    </location>
</feature>
<feature type="region of interest" description="Disordered" evidence="1">
    <location>
        <begin position="1"/>
        <end position="27"/>
    </location>
</feature>
<proteinExistence type="predicted"/>
<reference evidence="5" key="1">
    <citation type="journal article" date="2019" name="Int. J. Syst. Evol. Microbiol.">
        <title>The Global Catalogue of Microorganisms (GCM) 10K type strain sequencing project: providing services to taxonomists for standard genome sequencing and annotation.</title>
        <authorList>
            <consortium name="The Broad Institute Genomics Platform"/>
            <consortium name="The Broad Institute Genome Sequencing Center for Infectious Disease"/>
            <person name="Wu L."/>
            <person name="Ma J."/>
        </authorList>
    </citation>
    <scope>NUCLEOTIDE SEQUENCE [LARGE SCALE GENOMIC DNA]</scope>
    <source>
        <strain evidence="5">KCTC 12847</strain>
    </source>
</reference>
<sequence length="368" mass="39228">MSEAQERQEASFDPTGHTSPGQQLRRERERQGLGLEEVAVQLNLRPAVVAGLEEDRYDEVPIPAYRRGYLRAYARLMGIDERQIVEAYNSQYGQGDLDRKVTPVNVTKPPSKLGAWVFKLVTLLVILGLIGLTLLWWQSRNGNELMEGLGLSDSVEVSPMGEQTANGTLTQAEPAAGESESSALPPLPEENNELGLVDDESATTADEAPTPSTDEPDTDTPEPTPATADSEAAEAAASNAEAASNPSAPSDDAAQPATTNASDSTPEATAAASAEAQEPTQAEAPAVNNRRLAFTFNEQSWTEIYDANGQRILVGLQSPGTEATVEGDPPFRLTIGNASGVELRYRGEPVDLRARAGGNNVARFTLGE</sequence>
<feature type="compositionally biased region" description="Low complexity" evidence="1">
    <location>
        <begin position="172"/>
        <end position="184"/>
    </location>
</feature>
<feature type="region of interest" description="Disordered" evidence="1">
    <location>
        <begin position="170"/>
        <end position="286"/>
    </location>
</feature>
<name>A0ABV7LWW0_9GAMM</name>
<feature type="compositionally biased region" description="Acidic residues" evidence="1">
    <location>
        <begin position="190"/>
        <end position="201"/>
    </location>
</feature>
<dbReference type="Proteomes" id="UP001595640">
    <property type="component" value="Unassembled WGS sequence"/>
</dbReference>
<dbReference type="Gene3D" id="1.10.260.40">
    <property type="entry name" value="lambda repressor-like DNA-binding domains"/>
    <property type="match status" value="1"/>
</dbReference>
<dbReference type="RefSeq" id="WP_019020027.1">
    <property type="nucleotide sequence ID" value="NZ_BMXD01000011.1"/>
</dbReference>
<evidence type="ECO:0000256" key="1">
    <source>
        <dbReference type="SAM" id="MobiDB-lite"/>
    </source>
</evidence>
<evidence type="ECO:0000256" key="2">
    <source>
        <dbReference type="SAM" id="Phobius"/>
    </source>
</evidence>